<keyword evidence="1" id="KW-0732">Signal</keyword>
<feature type="chain" id="PRO_5045819652" evidence="1">
    <location>
        <begin position="19"/>
        <end position="165"/>
    </location>
</feature>
<keyword evidence="3" id="KW-1185">Reference proteome</keyword>
<feature type="signal peptide" evidence="1">
    <location>
        <begin position="1"/>
        <end position="18"/>
    </location>
</feature>
<name>A0ABY9EA29_9GAMM</name>
<dbReference type="EMBL" id="CP098023">
    <property type="protein sequence ID" value="WKD48948.1"/>
    <property type="molecule type" value="Genomic_DNA"/>
</dbReference>
<evidence type="ECO:0000313" key="2">
    <source>
        <dbReference type="EMBL" id="WKD48948.1"/>
    </source>
</evidence>
<organism evidence="2 3">
    <name type="scientific">Microbulbifer spongiae</name>
    <dbReference type="NCBI Taxonomy" id="2944933"/>
    <lineage>
        <taxon>Bacteria</taxon>
        <taxon>Pseudomonadati</taxon>
        <taxon>Pseudomonadota</taxon>
        <taxon>Gammaproteobacteria</taxon>
        <taxon>Cellvibrionales</taxon>
        <taxon>Microbulbiferaceae</taxon>
        <taxon>Microbulbifer</taxon>
    </lineage>
</organism>
<reference evidence="2 3" key="1">
    <citation type="submission" date="2022-05" db="EMBL/GenBank/DDBJ databases">
        <title>Microbulbifer sp. nov., isolated from sponge.</title>
        <authorList>
            <person name="Gao L."/>
        </authorList>
    </citation>
    <scope>NUCLEOTIDE SEQUENCE [LARGE SCALE GENOMIC DNA]</scope>
    <source>
        <strain evidence="2 3">MI-G</strain>
    </source>
</reference>
<gene>
    <name evidence="2" type="ORF">M8T91_13745</name>
</gene>
<dbReference type="Proteomes" id="UP001321520">
    <property type="component" value="Chromosome"/>
</dbReference>
<evidence type="ECO:0000256" key="1">
    <source>
        <dbReference type="SAM" id="SignalP"/>
    </source>
</evidence>
<proteinExistence type="predicted"/>
<protein>
    <submittedName>
        <fullName evidence="2">Uncharacterized protein</fullName>
    </submittedName>
</protein>
<evidence type="ECO:0000313" key="3">
    <source>
        <dbReference type="Proteomes" id="UP001321520"/>
    </source>
</evidence>
<accession>A0ABY9EA29</accession>
<dbReference type="RefSeq" id="WP_301414733.1">
    <property type="nucleotide sequence ID" value="NZ_CP098023.1"/>
</dbReference>
<sequence length="165" mass="16892">MKKPLTAVAFTIATAGFAGIVHSETWSPVSTTDIVMANVAGNPLMVSKGVTLLCDMNATIDTDAAGNAQVTALTLSSTDGLCSMIVFFDFPYAMIGGADNLVTIRNVDARGITGNCFGDLVGTLDQATGEIRFSNAQIPSNPPGGDPCVGNGTVATIPAMSYTLP</sequence>